<dbReference type="EMBL" id="CAUYUJ010020673">
    <property type="protein sequence ID" value="CAK0899826.1"/>
    <property type="molecule type" value="Genomic_DNA"/>
</dbReference>
<sequence>EPFKMSNFKDAMARGGTDRAVKAGGNLMCINPFKSPTPGAPINNSFTQSLEDHYFKNPVDRCPKVTRVGAWGNPPKLKEKGWMPFMSPEEMRHALLLRIGEDVDANDEEALATWKTCLLSASMEFVYVAKEDDIWLKSANQREEYGADFNAMYRTGPKRAIEIAALKAAYEKSNGGVAIEADKVHQLYVKEVTFATVVVPGTTHEKPQFTAGYVDTALTVYSRILTDPVARDLVLAADEERGQASPHNSIYRLELFTKKAGQGNDSALHWLLAAVNDMVRNKTVDGAELSERGLSGKTKGGNGKGLLDLLLFKMHVLVHLLGEHLDASGTHSDGKVAVRNALRDHSAYRTHFGGKVAGGQSAQDLSWCGALKPSAQLYVKLVEDIIYSQTYDNILKQALKDSKGVEEALQHQTLKGQFDEIDTCVADEATPAASAAPAPIPTDIDEELRFEIVIGCVGADAIGTEDADESRAKLHTALSAGDKDQLATIRKFEEEAKIYVSKYIKLIALPKTEEELANQMRDWWVESL</sequence>
<keyword evidence="2" id="KW-1185">Reference proteome</keyword>
<protein>
    <submittedName>
        <fullName evidence="1">Uncharacterized protein</fullName>
    </submittedName>
</protein>
<evidence type="ECO:0000313" key="2">
    <source>
        <dbReference type="Proteomes" id="UP001189429"/>
    </source>
</evidence>
<dbReference type="Proteomes" id="UP001189429">
    <property type="component" value="Unassembled WGS sequence"/>
</dbReference>
<evidence type="ECO:0000313" key="1">
    <source>
        <dbReference type="EMBL" id="CAK0899826.1"/>
    </source>
</evidence>
<gene>
    <name evidence="1" type="ORF">PCOR1329_LOCUS77260</name>
</gene>
<proteinExistence type="predicted"/>
<organism evidence="1 2">
    <name type="scientific">Prorocentrum cordatum</name>
    <dbReference type="NCBI Taxonomy" id="2364126"/>
    <lineage>
        <taxon>Eukaryota</taxon>
        <taxon>Sar</taxon>
        <taxon>Alveolata</taxon>
        <taxon>Dinophyceae</taxon>
        <taxon>Prorocentrales</taxon>
        <taxon>Prorocentraceae</taxon>
        <taxon>Prorocentrum</taxon>
    </lineage>
</organism>
<accession>A0ABN9XNT8</accession>
<name>A0ABN9XNT8_9DINO</name>
<comment type="caution">
    <text evidence="1">The sequence shown here is derived from an EMBL/GenBank/DDBJ whole genome shotgun (WGS) entry which is preliminary data.</text>
</comment>
<reference evidence="1" key="1">
    <citation type="submission" date="2023-10" db="EMBL/GenBank/DDBJ databases">
        <authorList>
            <person name="Chen Y."/>
            <person name="Shah S."/>
            <person name="Dougan E. K."/>
            <person name="Thang M."/>
            <person name="Chan C."/>
        </authorList>
    </citation>
    <scope>NUCLEOTIDE SEQUENCE [LARGE SCALE GENOMIC DNA]</scope>
</reference>
<feature type="non-terminal residue" evidence="1">
    <location>
        <position position="1"/>
    </location>
</feature>